<accession>A0ABR1QAP9</accession>
<keyword evidence="2" id="KW-1185">Reference proteome</keyword>
<evidence type="ECO:0000313" key="1">
    <source>
        <dbReference type="EMBL" id="KAK7951066.1"/>
    </source>
</evidence>
<name>A0ABR1QAP9_9PEZI</name>
<dbReference type="EMBL" id="JAQQWE010000005">
    <property type="protein sequence ID" value="KAK7951066.1"/>
    <property type="molecule type" value="Genomic_DNA"/>
</dbReference>
<proteinExistence type="predicted"/>
<comment type="caution">
    <text evidence="1">The sequence shown here is derived from an EMBL/GenBank/DDBJ whole genome shotgun (WGS) entry which is preliminary data.</text>
</comment>
<dbReference type="GeneID" id="92076078"/>
<protein>
    <submittedName>
        <fullName evidence="1">Uncharacterized protein</fullName>
    </submittedName>
</protein>
<dbReference type="RefSeq" id="XP_066699128.1">
    <property type="nucleotide sequence ID" value="XM_066843016.1"/>
</dbReference>
<reference evidence="1 2" key="1">
    <citation type="submission" date="2023-01" db="EMBL/GenBank/DDBJ databases">
        <title>Analysis of 21 Apiospora genomes using comparative genomics revels a genus with tremendous synthesis potential of carbohydrate active enzymes and secondary metabolites.</title>
        <authorList>
            <person name="Sorensen T."/>
        </authorList>
    </citation>
    <scope>NUCLEOTIDE SEQUENCE [LARGE SCALE GENOMIC DNA]</scope>
    <source>
        <strain evidence="1 2">CBS 24483</strain>
    </source>
</reference>
<dbReference type="Proteomes" id="UP001391051">
    <property type="component" value="Unassembled WGS sequence"/>
</dbReference>
<evidence type="ECO:0000313" key="2">
    <source>
        <dbReference type="Proteomes" id="UP001391051"/>
    </source>
</evidence>
<sequence>MPHTMQSAMRRVAKKETGHNEKQQQLACCPSCGRSNLLWYQRFNNVFDGLFAGWTGAAGIAASIITIKEHIISVFPTSIPRELVSRFYNFFQLARAKKQGIWWHIGDRICRFGTRTQDVGLKAKNHAAAKAGPKSRRHRRSNSRLLTWIRGGAVYEGLDGERVRIE</sequence>
<gene>
    <name evidence="1" type="ORF">PG986_006794</name>
</gene>
<organism evidence="1 2">
    <name type="scientific">Apiospora aurea</name>
    <dbReference type="NCBI Taxonomy" id="335848"/>
    <lineage>
        <taxon>Eukaryota</taxon>
        <taxon>Fungi</taxon>
        <taxon>Dikarya</taxon>
        <taxon>Ascomycota</taxon>
        <taxon>Pezizomycotina</taxon>
        <taxon>Sordariomycetes</taxon>
        <taxon>Xylariomycetidae</taxon>
        <taxon>Amphisphaeriales</taxon>
        <taxon>Apiosporaceae</taxon>
        <taxon>Apiospora</taxon>
    </lineage>
</organism>